<dbReference type="InterPro" id="IPR011991">
    <property type="entry name" value="ArsR-like_HTH"/>
</dbReference>
<dbReference type="OrthoDB" id="14763at2157"/>
<organism evidence="5 6">
    <name type="scientific">Halalkalicoccus paucihalophilus</name>
    <dbReference type="NCBI Taxonomy" id="1008153"/>
    <lineage>
        <taxon>Archaea</taxon>
        <taxon>Methanobacteriati</taxon>
        <taxon>Methanobacteriota</taxon>
        <taxon>Stenosarchaea group</taxon>
        <taxon>Halobacteria</taxon>
        <taxon>Halobacteriales</taxon>
        <taxon>Halococcaceae</taxon>
        <taxon>Halalkalicoccus</taxon>
    </lineage>
</organism>
<reference evidence="5 6" key="1">
    <citation type="submission" date="2016-02" db="EMBL/GenBank/DDBJ databases">
        <title>Genome sequence of Halalkalicoccus paucihalophilus DSM 24557.</title>
        <authorList>
            <person name="Poehlein A."/>
            <person name="Daniel R."/>
        </authorList>
    </citation>
    <scope>NUCLEOTIDE SEQUENCE [LARGE SCALE GENOMIC DNA]</scope>
    <source>
        <strain evidence="5 6">DSM 24557</strain>
    </source>
</reference>
<dbReference type="Proteomes" id="UP000075321">
    <property type="component" value="Unassembled WGS sequence"/>
</dbReference>
<dbReference type="InterPro" id="IPR036388">
    <property type="entry name" value="WH-like_DNA-bd_sf"/>
</dbReference>
<dbReference type="Pfam" id="PF09339">
    <property type="entry name" value="HTH_IclR"/>
    <property type="match status" value="1"/>
</dbReference>
<dbReference type="PATRIC" id="fig|1008153.3.peg.3587"/>
<dbReference type="PROSITE" id="PS51078">
    <property type="entry name" value="ICLR_ED"/>
    <property type="match status" value="1"/>
</dbReference>
<protein>
    <submittedName>
        <fullName evidence="5">Putative HTH-type transcriptional regulator ArcR</fullName>
    </submittedName>
</protein>
<dbReference type="GO" id="GO:0003700">
    <property type="term" value="F:DNA-binding transcription factor activity"/>
    <property type="evidence" value="ECO:0007669"/>
    <property type="project" value="TreeGrafter"/>
</dbReference>
<evidence type="ECO:0000256" key="2">
    <source>
        <dbReference type="ARBA" id="ARBA00023125"/>
    </source>
</evidence>
<feature type="domain" description="IclR-ED" evidence="4">
    <location>
        <begin position="74"/>
        <end position="258"/>
    </location>
</feature>
<dbReference type="AlphaFoldDB" id="A0A151A9W5"/>
<keyword evidence="6" id="KW-1185">Reference proteome</keyword>
<dbReference type="GO" id="GO:0045892">
    <property type="term" value="P:negative regulation of DNA-templated transcription"/>
    <property type="evidence" value="ECO:0007669"/>
    <property type="project" value="TreeGrafter"/>
</dbReference>
<dbReference type="Pfam" id="PF01614">
    <property type="entry name" value="IclR_C"/>
    <property type="match status" value="1"/>
</dbReference>
<keyword evidence="3" id="KW-0804">Transcription</keyword>
<evidence type="ECO:0000259" key="4">
    <source>
        <dbReference type="PROSITE" id="PS51078"/>
    </source>
</evidence>
<dbReference type="InterPro" id="IPR005471">
    <property type="entry name" value="Tscrpt_reg_IclR_N"/>
</dbReference>
<dbReference type="RefSeq" id="WP_066384901.1">
    <property type="nucleotide sequence ID" value="NZ_LTAZ01000013.1"/>
</dbReference>
<dbReference type="InterPro" id="IPR014757">
    <property type="entry name" value="Tscrpt_reg_IclR_C"/>
</dbReference>
<dbReference type="GO" id="GO:0003677">
    <property type="term" value="F:DNA binding"/>
    <property type="evidence" value="ECO:0007669"/>
    <property type="project" value="UniProtKB-KW"/>
</dbReference>
<dbReference type="InterPro" id="IPR036390">
    <property type="entry name" value="WH_DNA-bd_sf"/>
</dbReference>
<comment type="caution">
    <text evidence="5">The sequence shown here is derived from an EMBL/GenBank/DDBJ whole genome shotgun (WGS) entry which is preliminary data.</text>
</comment>
<name>A0A151A9W5_9EURY</name>
<keyword evidence="1" id="KW-0805">Transcription regulation</keyword>
<dbReference type="PANTHER" id="PTHR30136">
    <property type="entry name" value="HELIX-TURN-HELIX TRANSCRIPTIONAL REGULATOR, ICLR FAMILY"/>
    <property type="match status" value="1"/>
</dbReference>
<dbReference type="Gene3D" id="3.30.450.40">
    <property type="match status" value="1"/>
</dbReference>
<evidence type="ECO:0000256" key="3">
    <source>
        <dbReference type="ARBA" id="ARBA00023163"/>
    </source>
</evidence>
<dbReference type="EMBL" id="LTAZ01000013">
    <property type="protein sequence ID" value="KYH24425.1"/>
    <property type="molecule type" value="Genomic_DNA"/>
</dbReference>
<dbReference type="InterPro" id="IPR029016">
    <property type="entry name" value="GAF-like_dom_sf"/>
</dbReference>
<proteinExistence type="predicted"/>
<dbReference type="Gene3D" id="1.10.10.10">
    <property type="entry name" value="Winged helix-like DNA-binding domain superfamily/Winged helix DNA-binding domain"/>
    <property type="match status" value="1"/>
</dbReference>
<gene>
    <name evidence="5" type="primary">arcR_6</name>
    <name evidence="5" type="ORF">HAPAU_34080</name>
</gene>
<dbReference type="CDD" id="cd00090">
    <property type="entry name" value="HTH_ARSR"/>
    <property type="match status" value="1"/>
</dbReference>
<dbReference type="SUPFAM" id="SSF55781">
    <property type="entry name" value="GAF domain-like"/>
    <property type="match status" value="1"/>
</dbReference>
<dbReference type="InterPro" id="IPR050707">
    <property type="entry name" value="HTH_MetabolicPath_Reg"/>
</dbReference>
<dbReference type="SUPFAM" id="SSF46785">
    <property type="entry name" value="Winged helix' DNA-binding domain"/>
    <property type="match status" value="1"/>
</dbReference>
<accession>A0A151A9W5</accession>
<evidence type="ECO:0000313" key="5">
    <source>
        <dbReference type="EMBL" id="KYH24425.1"/>
    </source>
</evidence>
<evidence type="ECO:0000256" key="1">
    <source>
        <dbReference type="ARBA" id="ARBA00023015"/>
    </source>
</evidence>
<sequence>MSKPPRRSCDGRTVKAVQLSCDILDALRALDGAGVTEVANHVGVSKGAVHTHLATLKANELVVNHDGEYQLSLRFIDLGEYIRDQIGISNIVEEEIKKLAENSGEIAQFMVEEHGRGVYLAKAEGENAVQTLSYVGNRNPLHCTALGKAILAYTPEERVNEIVDRHGLPAKTSNTITERDKLFDELERVRERALAFDRGEIFKGLQCVAAPVLDHDGEVIGAVSVTGPRSRMQDDHHEQEIAEMVRHTSNVIEVNAAQVQ</sequence>
<dbReference type="SMART" id="SM00346">
    <property type="entry name" value="HTH_ICLR"/>
    <property type="match status" value="1"/>
</dbReference>
<keyword evidence="2" id="KW-0238">DNA-binding</keyword>
<dbReference type="PANTHER" id="PTHR30136:SF35">
    <property type="entry name" value="HTH-TYPE TRANSCRIPTIONAL REGULATOR RV1719"/>
    <property type="match status" value="1"/>
</dbReference>
<evidence type="ECO:0000313" key="6">
    <source>
        <dbReference type="Proteomes" id="UP000075321"/>
    </source>
</evidence>